<reference evidence="3 4" key="1">
    <citation type="submission" date="2014-04" db="EMBL/GenBank/DDBJ databases">
        <authorList>
            <consortium name="DOE Joint Genome Institute"/>
            <person name="Kuo A."/>
            <person name="Martino E."/>
            <person name="Perotto S."/>
            <person name="Kohler A."/>
            <person name="Nagy L.G."/>
            <person name="Floudas D."/>
            <person name="Copeland A."/>
            <person name="Barry K.W."/>
            <person name="Cichocki N."/>
            <person name="Veneault-Fourrey C."/>
            <person name="LaButti K."/>
            <person name="Lindquist E.A."/>
            <person name="Lipzen A."/>
            <person name="Lundell T."/>
            <person name="Morin E."/>
            <person name="Murat C."/>
            <person name="Sun H."/>
            <person name="Tunlid A."/>
            <person name="Henrissat B."/>
            <person name="Grigoriev I.V."/>
            <person name="Hibbett D.S."/>
            <person name="Martin F."/>
            <person name="Nordberg H.P."/>
            <person name="Cantor M.N."/>
            <person name="Hua S.X."/>
        </authorList>
    </citation>
    <scope>NUCLEOTIDE SEQUENCE [LARGE SCALE GENOMIC DNA]</scope>
    <source>
        <strain evidence="3 4">Zn</strain>
    </source>
</reference>
<evidence type="ECO:0000313" key="4">
    <source>
        <dbReference type="Proteomes" id="UP000054321"/>
    </source>
</evidence>
<dbReference type="Pfam" id="PF08242">
    <property type="entry name" value="Methyltransf_12"/>
    <property type="match status" value="1"/>
</dbReference>
<dbReference type="InParanoid" id="A0A0C3HBP7"/>
<feature type="non-terminal residue" evidence="3">
    <location>
        <position position="236"/>
    </location>
</feature>
<evidence type="ECO:0000313" key="3">
    <source>
        <dbReference type="EMBL" id="KIM99781.1"/>
    </source>
</evidence>
<protein>
    <recommendedName>
        <fullName evidence="2">Methyltransferase type 12 domain-containing protein</fullName>
    </recommendedName>
</protein>
<evidence type="ECO:0000259" key="2">
    <source>
        <dbReference type="Pfam" id="PF08242"/>
    </source>
</evidence>
<dbReference type="Gene3D" id="3.40.50.150">
    <property type="entry name" value="Vaccinia Virus protein VP39"/>
    <property type="match status" value="1"/>
</dbReference>
<keyword evidence="1" id="KW-0812">Transmembrane</keyword>
<proteinExistence type="predicted"/>
<feature type="transmembrane region" description="Helical" evidence="1">
    <location>
        <begin position="15"/>
        <end position="32"/>
    </location>
</feature>
<keyword evidence="1" id="KW-1133">Transmembrane helix</keyword>
<reference evidence="4" key="2">
    <citation type="submission" date="2015-01" db="EMBL/GenBank/DDBJ databases">
        <title>Evolutionary Origins and Diversification of the Mycorrhizal Mutualists.</title>
        <authorList>
            <consortium name="DOE Joint Genome Institute"/>
            <consortium name="Mycorrhizal Genomics Consortium"/>
            <person name="Kohler A."/>
            <person name="Kuo A."/>
            <person name="Nagy L.G."/>
            <person name="Floudas D."/>
            <person name="Copeland A."/>
            <person name="Barry K.W."/>
            <person name="Cichocki N."/>
            <person name="Veneault-Fourrey C."/>
            <person name="LaButti K."/>
            <person name="Lindquist E.A."/>
            <person name="Lipzen A."/>
            <person name="Lundell T."/>
            <person name="Morin E."/>
            <person name="Murat C."/>
            <person name="Riley R."/>
            <person name="Ohm R."/>
            <person name="Sun H."/>
            <person name="Tunlid A."/>
            <person name="Henrissat B."/>
            <person name="Grigoriev I.V."/>
            <person name="Hibbett D.S."/>
            <person name="Martin F."/>
        </authorList>
    </citation>
    <scope>NUCLEOTIDE SEQUENCE [LARGE SCALE GENOMIC DNA]</scope>
    <source>
        <strain evidence="4">Zn</strain>
    </source>
</reference>
<feature type="domain" description="Methyltransferase type 12" evidence="2">
    <location>
        <begin position="57"/>
        <end position="169"/>
    </location>
</feature>
<keyword evidence="1" id="KW-0472">Membrane</keyword>
<evidence type="ECO:0000256" key="1">
    <source>
        <dbReference type="SAM" id="Phobius"/>
    </source>
</evidence>
<dbReference type="CDD" id="cd02440">
    <property type="entry name" value="AdoMet_MTases"/>
    <property type="match status" value="1"/>
</dbReference>
<dbReference type="Proteomes" id="UP000054321">
    <property type="component" value="Unassembled WGS sequence"/>
</dbReference>
<dbReference type="SUPFAM" id="SSF53335">
    <property type="entry name" value="S-adenosyl-L-methionine-dependent methyltransferases"/>
    <property type="match status" value="1"/>
</dbReference>
<accession>A0A0C3HBP7</accession>
<dbReference type="OrthoDB" id="10061782at2759"/>
<dbReference type="EMBL" id="KN832878">
    <property type="protein sequence ID" value="KIM99781.1"/>
    <property type="molecule type" value="Genomic_DNA"/>
</dbReference>
<sequence>MEEPTPIHNEGSRRFTPFVLLIYDLFVIRFSASRVWRCSTKKFLLPLFTENFSERHLEIGAGNGYFPTTALTAIKNSQGGALRKQHVTFVDLSQNSLTVSKRRVLARHPEADIQCVLADAVKPMPASLQSGSFDSAALYLVLQFVHGSSDDKAQAFRIAKQHLSDEGVLIGAVVLGKVWEKRESGYQISTEKRPSRLTSFALDFYNKRGIFANLEDDPRVFDTVLREEFEEVESRI</sequence>
<dbReference type="AlphaFoldDB" id="A0A0C3HBP7"/>
<keyword evidence="4" id="KW-1185">Reference proteome</keyword>
<gene>
    <name evidence="3" type="ORF">OIDMADRAFT_70944</name>
</gene>
<name>A0A0C3HBP7_OIDMZ</name>
<dbReference type="InterPro" id="IPR013217">
    <property type="entry name" value="Methyltransf_12"/>
</dbReference>
<organism evidence="3 4">
    <name type="scientific">Oidiodendron maius (strain Zn)</name>
    <dbReference type="NCBI Taxonomy" id="913774"/>
    <lineage>
        <taxon>Eukaryota</taxon>
        <taxon>Fungi</taxon>
        <taxon>Dikarya</taxon>
        <taxon>Ascomycota</taxon>
        <taxon>Pezizomycotina</taxon>
        <taxon>Leotiomycetes</taxon>
        <taxon>Leotiomycetes incertae sedis</taxon>
        <taxon>Myxotrichaceae</taxon>
        <taxon>Oidiodendron</taxon>
    </lineage>
</organism>
<dbReference type="HOGENOM" id="CLU_046029_0_0_1"/>
<dbReference type="STRING" id="913774.A0A0C3HBP7"/>
<dbReference type="InterPro" id="IPR029063">
    <property type="entry name" value="SAM-dependent_MTases_sf"/>
</dbReference>